<dbReference type="InterPro" id="IPR011004">
    <property type="entry name" value="Trimer_LpxA-like_sf"/>
</dbReference>
<sequence>MTKPIYILGAGGHGKVVLDILLANGVEVMGVLDPQPQTTAVLGVPVLGGDEYLNNLPTTEISLVNGLGANPYIFRRQKIFEIMKSRFFTFNRVQHPSAIISSAAKLGEGCQIMAGGILQPGVILGENVVINTGCKVDHDCLIGSHAFIGPGVTLCGDIRISNSAFIGAGAVVLPGVSIGENTIVGAGSIVTKSIPDGCIVVGNPAVKIGVNHG</sequence>
<keyword evidence="2" id="KW-0677">Repeat</keyword>
<name>A0A9Q5WB26_9CYAN</name>
<dbReference type="Proteomes" id="UP000190056">
    <property type="component" value="Unassembled WGS sequence"/>
</dbReference>
<evidence type="ECO:0000313" key="6">
    <source>
        <dbReference type="EMBL" id="OPH11084.1"/>
    </source>
</evidence>
<dbReference type="Pfam" id="PF17836">
    <property type="entry name" value="PglD_N"/>
    <property type="match status" value="1"/>
</dbReference>
<evidence type="ECO:0000256" key="2">
    <source>
        <dbReference type="ARBA" id="ARBA00022737"/>
    </source>
</evidence>
<dbReference type="Gene3D" id="2.160.10.10">
    <property type="entry name" value="Hexapeptide repeat proteins"/>
    <property type="match status" value="1"/>
</dbReference>
<evidence type="ECO:0000256" key="4">
    <source>
        <dbReference type="PIRSR" id="PIRSR620019-2"/>
    </source>
</evidence>
<keyword evidence="1" id="KW-0808">Transferase</keyword>
<accession>A0A9Q5WB26</accession>
<feature type="domain" description="PglD N-terminal" evidence="5">
    <location>
        <begin position="5"/>
        <end position="80"/>
    </location>
</feature>
<gene>
    <name evidence="6" type="ORF">CENA302_01755</name>
</gene>
<dbReference type="NCBIfam" id="TIGR03570">
    <property type="entry name" value="NeuD_NnaD"/>
    <property type="match status" value="1"/>
</dbReference>
<dbReference type="Gene3D" id="3.40.50.20">
    <property type="match status" value="1"/>
</dbReference>
<dbReference type="GO" id="GO:0016740">
    <property type="term" value="F:transferase activity"/>
    <property type="evidence" value="ECO:0007669"/>
    <property type="project" value="UniProtKB-KW"/>
</dbReference>
<feature type="site" description="Increases basicity of active site His" evidence="3">
    <location>
        <position position="139"/>
    </location>
</feature>
<dbReference type="InterPro" id="IPR050179">
    <property type="entry name" value="Trans_hexapeptide_repeat"/>
</dbReference>
<comment type="caution">
    <text evidence="6">The sequence shown here is derived from an EMBL/GenBank/DDBJ whole genome shotgun (WGS) entry which is preliminary data.</text>
</comment>
<dbReference type="Pfam" id="PF00132">
    <property type="entry name" value="Hexapep"/>
    <property type="match status" value="2"/>
</dbReference>
<proteinExistence type="predicted"/>
<dbReference type="InterPro" id="IPR018357">
    <property type="entry name" value="Hexapep_transf_CS"/>
</dbReference>
<dbReference type="InterPro" id="IPR020019">
    <property type="entry name" value="AcTrfase_PglD-like"/>
</dbReference>
<dbReference type="GO" id="GO:0031470">
    <property type="term" value="C:carboxysome"/>
    <property type="evidence" value="ECO:0007669"/>
    <property type="project" value="UniProtKB-ARBA"/>
</dbReference>
<dbReference type="GO" id="GO:0043886">
    <property type="term" value="F:structural constituent of carboxysome shell"/>
    <property type="evidence" value="ECO:0007669"/>
    <property type="project" value="UniProtKB-ARBA"/>
</dbReference>
<dbReference type="RefSeq" id="WP_079290492.1">
    <property type="nucleotide sequence ID" value="NZ_MTPU01000012.1"/>
</dbReference>
<dbReference type="SUPFAM" id="SSF51161">
    <property type="entry name" value="Trimeric LpxA-like enzymes"/>
    <property type="match status" value="1"/>
</dbReference>
<protein>
    <submittedName>
        <fullName evidence="6">Acetyltransferase</fullName>
    </submittedName>
</protein>
<dbReference type="PANTHER" id="PTHR43300:SF7">
    <property type="entry name" value="UDP-N-ACETYLBACILLOSAMINE N-ACETYLTRANSFERASE"/>
    <property type="match status" value="1"/>
</dbReference>
<evidence type="ECO:0000256" key="3">
    <source>
        <dbReference type="PIRSR" id="PIRSR620019-1"/>
    </source>
</evidence>
<feature type="active site" description="Proton acceptor" evidence="3">
    <location>
        <position position="138"/>
    </location>
</feature>
<dbReference type="InterPro" id="IPR001451">
    <property type="entry name" value="Hexapep"/>
</dbReference>
<reference evidence="6 7" key="1">
    <citation type="submission" date="2017-01" db="EMBL/GenBank/DDBJ databases">
        <authorList>
            <person name="Abreu V.A."/>
            <person name="Popin R.V."/>
            <person name="Rigonato J."/>
            <person name="Andreote A.P."/>
            <person name="Schaker P.C."/>
            <person name="Hoff-Risseti C."/>
            <person name="Alvarenga D.O."/>
            <person name="Varani A.M."/>
            <person name="Fiore M.F."/>
        </authorList>
    </citation>
    <scope>NUCLEOTIDE SEQUENCE [LARGE SCALE GENOMIC DNA]</scope>
    <source>
        <strain evidence="6 7">CENA302</strain>
    </source>
</reference>
<evidence type="ECO:0000313" key="7">
    <source>
        <dbReference type="Proteomes" id="UP000190056"/>
    </source>
</evidence>
<evidence type="ECO:0000256" key="1">
    <source>
        <dbReference type="ARBA" id="ARBA00022679"/>
    </source>
</evidence>
<dbReference type="EMBL" id="MTPU01000012">
    <property type="protein sequence ID" value="OPH11084.1"/>
    <property type="molecule type" value="Genomic_DNA"/>
</dbReference>
<dbReference type="PANTHER" id="PTHR43300">
    <property type="entry name" value="ACETYLTRANSFERASE"/>
    <property type="match status" value="1"/>
</dbReference>
<dbReference type="InterPro" id="IPR041561">
    <property type="entry name" value="PglD_N"/>
</dbReference>
<dbReference type="AlphaFoldDB" id="A0A9Q5WB26"/>
<feature type="binding site" evidence="4">
    <location>
        <position position="68"/>
    </location>
    <ligand>
        <name>substrate</name>
    </ligand>
</feature>
<evidence type="ECO:0000259" key="5">
    <source>
        <dbReference type="Pfam" id="PF17836"/>
    </source>
</evidence>
<organism evidence="6 7">
    <name type="scientific">Cylindrospermopsis raciborskii CENA302</name>
    <dbReference type="NCBI Taxonomy" id="1170768"/>
    <lineage>
        <taxon>Bacteria</taxon>
        <taxon>Bacillati</taxon>
        <taxon>Cyanobacteriota</taxon>
        <taxon>Cyanophyceae</taxon>
        <taxon>Nostocales</taxon>
        <taxon>Aphanizomenonaceae</taxon>
        <taxon>Cylindrospermopsis</taxon>
    </lineage>
</organism>
<dbReference type="PROSITE" id="PS00101">
    <property type="entry name" value="HEXAPEP_TRANSFERASES"/>
    <property type="match status" value="1"/>
</dbReference>
<dbReference type="CDD" id="cd03360">
    <property type="entry name" value="LbH_AT_putative"/>
    <property type="match status" value="1"/>
</dbReference>